<protein>
    <submittedName>
        <fullName evidence="1">Uncharacterized protein</fullName>
    </submittedName>
</protein>
<sequence>MKGEARSPDMFTVCMLGVRPRPYAGQRYAEYRDAERQAKEDVRTTFCDHDIYLGMRLVATVCAPSMAGKIKVDLTELGSRYA</sequence>
<dbReference type="RefSeq" id="WP_194257464.1">
    <property type="nucleotide sequence ID" value="NZ_JABCQN010000001.1"/>
</dbReference>
<evidence type="ECO:0000313" key="1">
    <source>
        <dbReference type="EMBL" id="MBF0869752.1"/>
    </source>
</evidence>
<reference evidence="1" key="2">
    <citation type="submission" date="2020-11" db="EMBL/GenBank/DDBJ databases">
        <title>Description of novel Gluconobacter species.</title>
        <authorList>
            <person name="Cleenwerck I."/>
            <person name="Cnockaert M."/>
            <person name="Borremans W."/>
            <person name="Wieme A.D."/>
            <person name="De Vuyst L."/>
            <person name="Vandamme P."/>
        </authorList>
    </citation>
    <scope>NUCLEOTIDE SEQUENCE</scope>
    <source>
        <strain evidence="1">R71697</strain>
    </source>
</reference>
<comment type="caution">
    <text evidence="1">The sequence shown here is derived from an EMBL/GenBank/DDBJ whole genome shotgun (WGS) entry which is preliminary data.</text>
</comment>
<dbReference type="Proteomes" id="UP000661006">
    <property type="component" value="Unassembled WGS sequence"/>
</dbReference>
<evidence type="ECO:0000313" key="2">
    <source>
        <dbReference type="Proteomes" id="UP000661006"/>
    </source>
</evidence>
<reference evidence="1" key="1">
    <citation type="submission" date="2020-04" db="EMBL/GenBank/DDBJ databases">
        <authorList>
            <person name="Sombolestani A."/>
        </authorList>
    </citation>
    <scope>NUCLEOTIDE SEQUENCE</scope>
    <source>
        <strain evidence="1">R71697</strain>
    </source>
</reference>
<gene>
    <name evidence="1" type="ORF">HKD32_02605</name>
</gene>
<dbReference type="AlphaFoldDB" id="A0A9Q2FKZ6"/>
<proteinExistence type="predicted"/>
<dbReference type="EMBL" id="JABCQN010000001">
    <property type="protein sequence ID" value="MBF0869752.1"/>
    <property type="molecule type" value="Genomic_DNA"/>
</dbReference>
<organism evidence="1 2">
    <name type="scientific">Gluconobacter japonicus</name>
    <dbReference type="NCBI Taxonomy" id="376620"/>
    <lineage>
        <taxon>Bacteria</taxon>
        <taxon>Pseudomonadati</taxon>
        <taxon>Pseudomonadota</taxon>
        <taxon>Alphaproteobacteria</taxon>
        <taxon>Acetobacterales</taxon>
        <taxon>Acetobacteraceae</taxon>
        <taxon>Gluconobacter</taxon>
    </lineage>
</organism>
<dbReference type="GeneID" id="81473572"/>
<name>A0A9Q2FKZ6_GLUJA</name>
<accession>A0A9Q2FKZ6</accession>